<protein>
    <submittedName>
        <fullName evidence="3">DNA processing protein</fullName>
    </submittedName>
</protein>
<keyword evidence="4" id="KW-1185">Reference proteome</keyword>
<evidence type="ECO:0000256" key="1">
    <source>
        <dbReference type="ARBA" id="ARBA00006525"/>
    </source>
</evidence>
<evidence type="ECO:0000313" key="3">
    <source>
        <dbReference type="EMBL" id="SDR08697.1"/>
    </source>
</evidence>
<dbReference type="SUPFAM" id="SSF102405">
    <property type="entry name" value="MCP/YpsA-like"/>
    <property type="match status" value="1"/>
</dbReference>
<dbReference type="EMBL" id="FNKH01000002">
    <property type="protein sequence ID" value="SDR08697.1"/>
    <property type="molecule type" value="Genomic_DNA"/>
</dbReference>
<reference evidence="3 4" key="1">
    <citation type="submission" date="2016-10" db="EMBL/GenBank/DDBJ databases">
        <authorList>
            <person name="de Groot N.N."/>
        </authorList>
    </citation>
    <scope>NUCLEOTIDE SEQUENCE [LARGE SCALE GENOMIC DNA]</scope>
    <source>
        <strain evidence="3 4">DSM 20117</strain>
    </source>
</reference>
<sequence>MMTTTTRAADRRARAALSRLMEPSDWVGLALVAAVGALDGLRIATGEVNPGPELQAELYRLLNREQSRSQQGMLSEALQRWRPRIKDLDPERDLATIERLGGTVLVPGDESWPVELADLELAEPLCLWTRGQHSHGIPPAERTIAVVGSRDSTNYGNSATGDLAAGLTQKGYCVASGGAYGIDAQAHRSALAAAEPGHWPATIAIMACGLDRYYPAGNEELLRTVASRGLLLSELPPGAAPTRWRFLQRNRLIAALAGTTVVVEARWRSGALNTAHHAAGLGRPVGAVPGSIYSANSAGTHRLLRDGSAVCVTDAAEVAELAGPLDAGAAAEQQVPLSDHDGLSVEDLLLLDALPVRQGTTVEKLSAVAGLPMRTVLAGLGRLEIMSLAQQDSSGWRRQQRS</sequence>
<dbReference type="Gene3D" id="3.40.50.450">
    <property type="match status" value="1"/>
</dbReference>
<proteinExistence type="inferred from homology"/>
<name>A0A1H1G639_9MICC</name>
<dbReference type="PANTHER" id="PTHR43022">
    <property type="entry name" value="PROTEIN SMF"/>
    <property type="match status" value="1"/>
</dbReference>
<comment type="similarity">
    <text evidence="1">Belongs to the DprA/Smf family.</text>
</comment>
<dbReference type="Pfam" id="PF02481">
    <property type="entry name" value="DNA_processg_A"/>
    <property type="match status" value="1"/>
</dbReference>
<evidence type="ECO:0000259" key="2">
    <source>
        <dbReference type="Pfam" id="PF02481"/>
    </source>
</evidence>
<organism evidence="3 4">
    <name type="scientific">Crystallibacter crystallopoietes</name>
    <dbReference type="NCBI Taxonomy" id="37928"/>
    <lineage>
        <taxon>Bacteria</taxon>
        <taxon>Bacillati</taxon>
        <taxon>Actinomycetota</taxon>
        <taxon>Actinomycetes</taxon>
        <taxon>Micrococcales</taxon>
        <taxon>Micrococcaceae</taxon>
        <taxon>Crystallibacter</taxon>
    </lineage>
</organism>
<dbReference type="AlphaFoldDB" id="A0A1H1G639"/>
<dbReference type="InterPro" id="IPR003488">
    <property type="entry name" value="DprA"/>
</dbReference>
<dbReference type="GO" id="GO:0009294">
    <property type="term" value="P:DNA-mediated transformation"/>
    <property type="evidence" value="ECO:0007669"/>
    <property type="project" value="InterPro"/>
</dbReference>
<dbReference type="Proteomes" id="UP000181917">
    <property type="component" value="Unassembled WGS sequence"/>
</dbReference>
<gene>
    <name evidence="3" type="ORF">SAMN04489742_3872</name>
</gene>
<evidence type="ECO:0000313" key="4">
    <source>
        <dbReference type="Proteomes" id="UP000181917"/>
    </source>
</evidence>
<accession>A0A1H1G639</accession>
<feature type="domain" description="Smf/DprA SLOG" evidence="2">
    <location>
        <begin position="104"/>
        <end position="320"/>
    </location>
</feature>
<dbReference type="InterPro" id="IPR057666">
    <property type="entry name" value="DrpA_SLOG"/>
</dbReference>
<dbReference type="PANTHER" id="PTHR43022:SF1">
    <property type="entry name" value="PROTEIN SMF"/>
    <property type="match status" value="1"/>
</dbReference>
<dbReference type="STRING" id="37928.SAMN04489742_3872"/>